<feature type="domain" description="Response regulatory" evidence="4">
    <location>
        <begin position="37"/>
        <end position="164"/>
    </location>
</feature>
<dbReference type="SMART" id="SM00448">
    <property type="entry name" value="REC"/>
    <property type="match status" value="1"/>
</dbReference>
<evidence type="ECO:0000313" key="6">
    <source>
        <dbReference type="Proteomes" id="UP001479436"/>
    </source>
</evidence>
<proteinExistence type="predicted"/>
<evidence type="ECO:0000256" key="2">
    <source>
        <dbReference type="ARBA" id="ARBA00023012"/>
    </source>
</evidence>
<feature type="modified residue" description="4-aspartylphosphate" evidence="3">
    <location>
        <position position="90"/>
    </location>
</feature>
<dbReference type="Pfam" id="PF00072">
    <property type="entry name" value="Response_reg"/>
    <property type="match status" value="1"/>
</dbReference>
<protein>
    <submittedName>
        <fullName evidence="5">Sensitivity to red-light reduced protein</fullName>
    </submittedName>
</protein>
<dbReference type="PROSITE" id="PS50110">
    <property type="entry name" value="RESPONSE_REGULATORY"/>
    <property type="match status" value="1"/>
</dbReference>
<evidence type="ECO:0000256" key="1">
    <source>
        <dbReference type="ARBA" id="ARBA00022553"/>
    </source>
</evidence>
<keyword evidence="2" id="KW-0902">Two-component regulatory system</keyword>
<accession>A0ABR2WYX2</accession>
<dbReference type="PANTHER" id="PTHR45339:SF1">
    <property type="entry name" value="HYBRID SIGNAL TRANSDUCTION HISTIDINE KINASE J"/>
    <property type="match status" value="1"/>
</dbReference>
<dbReference type="CDD" id="cd17546">
    <property type="entry name" value="REC_hyHK_CKI1_RcsC-like"/>
    <property type="match status" value="1"/>
</dbReference>
<reference evidence="5 6" key="1">
    <citation type="submission" date="2023-04" db="EMBL/GenBank/DDBJ databases">
        <title>Genome of Basidiobolus ranarum AG-B5.</title>
        <authorList>
            <person name="Stajich J.E."/>
            <person name="Carter-House D."/>
            <person name="Gryganskyi A."/>
        </authorList>
    </citation>
    <scope>NUCLEOTIDE SEQUENCE [LARGE SCALE GENOMIC DNA]</scope>
    <source>
        <strain evidence="5 6">AG-B5</strain>
    </source>
</reference>
<dbReference type="InterPro" id="IPR011006">
    <property type="entry name" value="CheY-like_superfamily"/>
</dbReference>
<dbReference type="PANTHER" id="PTHR45339">
    <property type="entry name" value="HYBRID SIGNAL TRANSDUCTION HISTIDINE KINASE J"/>
    <property type="match status" value="1"/>
</dbReference>
<gene>
    <name evidence="5" type="primary">SRR1_2</name>
    <name evidence="5" type="ORF">K7432_004033</name>
</gene>
<sequence length="168" mass="18689">MVVCVSSHHASPVPVDTAFKLPEGSSERACSSQGGLRVLIVDDNHIYLNIVSRMLKKYFTHVVKYTHATSSPLSALEALSLHLYDLILLDIDMPVLTGIEATQEIRNPYSKFHVLESNRRIPIIAVTTNDLEEHRRHYTEVGMNACVGKPVSLDELRRALNAVIGLTD</sequence>
<dbReference type="InterPro" id="IPR001789">
    <property type="entry name" value="Sig_transdc_resp-reg_receiver"/>
</dbReference>
<evidence type="ECO:0000313" key="5">
    <source>
        <dbReference type="EMBL" id="KAK9766696.1"/>
    </source>
</evidence>
<dbReference type="EMBL" id="JASJQH010000132">
    <property type="protein sequence ID" value="KAK9766696.1"/>
    <property type="molecule type" value="Genomic_DNA"/>
</dbReference>
<keyword evidence="1 3" id="KW-0597">Phosphoprotein</keyword>
<organism evidence="5 6">
    <name type="scientific">Basidiobolus ranarum</name>
    <dbReference type="NCBI Taxonomy" id="34480"/>
    <lineage>
        <taxon>Eukaryota</taxon>
        <taxon>Fungi</taxon>
        <taxon>Fungi incertae sedis</taxon>
        <taxon>Zoopagomycota</taxon>
        <taxon>Entomophthoromycotina</taxon>
        <taxon>Basidiobolomycetes</taxon>
        <taxon>Basidiobolales</taxon>
        <taxon>Basidiobolaceae</taxon>
        <taxon>Basidiobolus</taxon>
    </lineage>
</organism>
<evidence type="ECO:0000259" key="4">
    <source>
        <dbReference type="PROSITE" id="PS50110"/>
    </source>
</evidence>
<keyword evidence="6" id="KW-1185">Reference proteome</keyword>
<evidence type="ECO:0000256" key="3">
    <source>
        <dbReference type="PROSITE-ProRule" id="PRU00169"/>
    </source>
</evidence>
<dbReference type="Proteomes" id="UP001479436">
    <property type="component" value="Unassembled WGS sequence"/>
</dbReference>
<dbReference type="Gene3D" id="3.40.50.2300">
    <property type="match status" value="1"/>
</dbReference>
<name>A0ABR2WYX2_9FUNG</name>
<dbReference type="SUPFAM" id="SSF52172">
    <property type="entry name" value="CheY-like"/>
    <property type="match status" value="1"/>
</dbReference>
<comment type="caution">
    <text evidence="5">The sequence shown here is derived from an EMBL/GenBank/DDBJ whole genome shotgun (WGS) entry which is preliminary data.</text>
</comment>